<evidence type="ECO:0000313" key="3">
    <source>
        <dbReference type="Proteomes" id="UP001157167"/>
    </source>
</evidence>
<accession>A0ABQ6FIC8</accession>
<protein>
    <submittedName>
        <fullName evidence="2">Uncharacterized protein</fullName>
    </submittedName>
</protein>
<evidence type="ECO:0000256" key="1">
    <source>
        <dbReference type="SAM" id="MobiDB-lite"/>
    </source>
</evidence>
<feature type="region of interest" description="Disordered" evidence="1">
    <location>
        <begin position="1"/>
        <end position="52"/>
    </location>
</feature>
<dbReference type="InterPro" id="IPR016187">
    <property type="entry name" value="CTDL_fold"/>
</dbReference>
<sequence length="110" mass="12197">MARRAIAAGWPARLPRSRSRIRSPTASGCSAPQKEHPREGRGTRPVRPLHSSELSLYDTHGNAWEKGFTEDRRVMGGSAPDVVRLANRGRAYADMRFTSGGFRLVRQLAP</sequence>
<dbReference type="Gene3D" id="3.90.1580.10">
    <property type="entry name" value="paralog of FGE (formylglycine-generating enzyme)"/>
    <property type="match status" value="1"/>
</dbReference>
<reference evidence="3" key="1">
    <citation type="journal article" date="2019" name="Int. J. Syst. Evol. Microbiol.">
        <title>The Global Catalogue of Microorganisms (GCM) 10K type strain sequencing project: providing services to taxonomists for standard genome sequencing and annotation.</title>
        <authorList>
            <consortium name="The Broad Institute Genomics Platform"/>
            <consortium name="The Broad Institute Genome Sequencing Center for Infectious Disease"/>
            <person name="Wu L."/>
            <person name="Ma J."/>
        </authorList>
    </citation>
    <scope>NUCLEOTIDE SEQUENCE [LARGE SCALE GENOMIC DNA]</scope>
    <source>
        <strain evidence="3">NBRC 102407</strain>
    </source>
</reference>
<dbReference type="SUPFAM" id="SSF56436">
    <property type="entry name" value="C-type lectin-like"/>
    <property type="match status" value="1"/>
</dbReference>
<dbReference type="EMBL" id="BSPX01000079">
    <property type="protein sequence ID" value="GLT24237.1"/>
    <property type="molecule type" value="Genomic_DNA"/>
</dbReference>
<feature type="compositionally biased region" description="Basic and acidic residues" evidence="1">
    <location>
        <begin position="33"/>
        <end position="42"/>
    </location>
</feature>
<keyword evidence="3" id="KW-1185">Reference proteome</keyword>
<comment type="caution">
    <text evidence="2">The sequence shown here is derived from an EMBL/GenBank/DDBJ whole genome shotgun (WGS) entry which is preliminary data.</text>
</comment>
<evidence type="ECO:0000313" key="2">
    <source>
        <dbReference type="EMBL" id="GLT24237.1"/>
    </source>
</evidence>
<name>A0ABQ6FIC8_9RHOO</name>
<proteinExistence type="predicted"/>
<dbReference type="Proteomes" id="UP001157167">
    <property type="component" value="Unassembled WGS sequence"/>
</dbReference>
<dbReference type="InterPro" id="IPR042095">
    <property type="entry name" value="SUMF_sf"/>
</dbReference>
<gene>
    <name evidence="2" type="ORF">GCM10007933_37110</name>
</gene>
<organism evidence="2 3">
    <name type="scientific">Zoogloea oryzae</name>
    <dbReference type="NCBI Taxonomy" id="310767"/>
    <lineage>
        <taxon>Bacteria</taxon>
        <taxon>Pseudomonadati</taxon>
        <taxon>Pseudomonadota</taxon>
        <taxon>Betaproteobacteria</taxon>
        <taxon>Rhodocyclales</taxon>
        <taxon>Zoogloeaceae</taxon>
        <taxon>Zoogloea</taxon>
    </lineage>
</organism>